<dbReference type="RefSeq" id="WP_354151071.1">
    <property type="nucleotide sequence ID" value="NZ_JBEPMN010000004.1"/>
</dbReference>
<comment type="caution">
    <text evidence="3">The sequence shown here is derived from an EMBL/GenBank/DDBJ whole genome shotgun (WGS) entry which is preliminary data.</text>
</comment>
<keyword evidence="4" id="KW-1185">Reference proteome</keyword>
<sequence length="295" mass="32572">MLTDWFEVHDERFRALVLPNVHVERLFSDGRWLEGPVYVPAGRYLLFSDIPNNRVLRWDETDNSISTFLSPSNFANGHTLDRQGRVLACEHFSRSVTRVEHDGTLTVIADRFEGKRLNSPNDLVVADDGAVWFTDPTYGISTEYEGSRSPSEIGSRNVYRVDPHGDIAAVYTDLIQPNGLAFSPGGDELYVVDSGCEPSALYAFSVVDGAVLGDRRLICECPAGIYDGIRIDRHGHIWAGTAEGIHCLAPDGSLLGKIRLPETAANLCFGGAHRNRLFICATRSLFSVFLNTNGL</sequence>
<organism evidence="3 4">
    <name type="scientific">Aquamicrobium ahrensii</name>
    <dbReference type="NCBI Taxonomy" id="469551"/>
    <lineage>
        <taxon>Bacteria</taxon>
        <taxon>Pseudomonadati</taxon>
        <taxon>Pseudomonadota</taxon>
        <taxon>Alphaproteobacteria</taxon>
        <taxon>Hyphomicrobiales</taxon>
        <taxon>Phyllobacteriaceae</taxon>
        <taxon>Aquamicrobium</taxon>
    </lineage>
</organism>
<keyword evidence="1 3" id="KW-0378">Hydrolase</keyword>
<evidence type="ECO:0000256" key="1">
    <source>
        <dbReference type="ARBA" id="ARBA00022801"/>
    </source>
</evidence>
<dbReference type="InterPro" id="IPR011042">
    <property type="entry name" value="6-blade_b-propeller_TolB-like"/>
</dbReference>
<feature type="domain" description="SMP-30/Gluconolactonase/LRE-like region" evidence="2">
    <location>
        <begin position="34"/>
        <end position="281"/>
    </location>
</feature>
<proteinExistence type="predicted"/>
<dbReference type="PANTHER" id="PTHR47572:SF4">
    <property type="entry name" value="LACTONASE DRP35"/>
    <property type="match status" value="1"/>
</dbReference>
<dbReference type="GO" id="GO:0004341">
    <property type="term" value="F:gluconolactonase activity"/>
    <property type="evidence" value="ECO:0007669"/>
    <property type="project" value="UniProtKB-EC"/>
</dbReference>
<dbReference type="InterPro" id="IPR013658">
    <property type="entry name" value="SGL"/>
</dbReference>
<name>A0ABV2KJC5_9HYPH</name>
<dbReference type="Pfam" id="PF08450">
    <property type="entry name" value="SGL"/>
    <property type="match status" value="1"/>
</dbReference>
<dbReference type="EMBL" id="JBEPMN010000004">
    <property type="protein sequence ID" value="MET3661182.1"/>
    <property type="molecule type" value="Genomic_DNA"/>
</dbReference>
<dbReference type="EC" id="3.1.1.17" evidence="3"/>
<gene>
    <name evidence="3" type="ORF">ABID44_001502</name>
</gene>
<dbReference type="InterPro" id="IPR051262">
    <property type="entry name" value="SMP-30/CGR1_Lactonase"/>
</dbReference>
<evidence type="ECO:0000313" key="3">
    <source>
        <dbReference type="EMBL" id="MET3661182.1"/>
    </source>
</evidence>
<dbReference type="PANTHER" id="PTHR47572">
    <property type="entry name" value="LIPOPROTEIN-RELATED"/>
    <property type="match status" value="1"/>
</dbReference>
<evidence type="ECO:0000313" key="4">
    <source>
        <dbReference type="Proteomes" id="UP001549143"/>
    </source>
</evidence>
<reference evidence="3 4" key="1">
    <citation type="submission" date="2024-06" db="EMBL/GenBank/DDBJ databases">
        <title>Genomic Encyclopedia of Type Strains, Phase IV (KMG-IV): sequencing the most valuable type-strain genomes for metagenomic binning, comparative biology and taxonomic classification.</title>
        <authorList>
            <person name="Goeker M."/>
        </authorList>
    </citation>
    <scope>NUCLEOTIDE SEQUENCE [LARGE SCALE GENOMIC DNA]</scope>
    <source>
        <strain evidence="3 4">DSM 19730</strain>
    </source>
</reference>
<dbReference type="Proteomes" id="UP001549143">
    <property type="component" value="Unassembled WGS sequence"/>
</dbReference>
<dbReference type="SUPFAM" id="SSF63829">
    <property type="entry name" value="Calcium-dependent phosphotriesterase"/>
    <property type="match status" value="1"/>
</dbReference>
<evidence type="ECO:0000259" key="2">
    <source>
        <dbReference type="Pfam" id="PF08450"/>
    </source>
</evidence>
<accession>A0ABV2KJC5</accession>
<dbReference type="Gene3D" id="2.120.10.30">
    <property type="entry name" value="TolB, C-terminal domain"/>
    <property type="match status" value="1"/>
</dbReference>
<protein>
    <submittedName>
        <fullName evidence="3">Gluconolactonase</fullName>
        <ecNumber evidence="3">3.1.1.17</ecNumber>
    </submittedName>
</protein>